<dbReference type="SUPFAM" id="SSF54909">
    <property type="entry name" value="Dimeric alpha+beta barrel"/>
    <property type="match status" value="1"/>
</dbReference>
<dbReference type="InterPro" id="IPR011991">
    <property type="entry name" value="ArsR-like_HTH"/>
</dbReference>
<dbReference type="InterPro" id="IPR019888">
    <property type="entry name" value="Tscrpt_reg_AsnC-like"/>
</dbReference>
<dbReference type="Pfam" id="PF01037">
    <property type="entry name" value="AsnC_trans_reg"/>
    <property type="match status" value="1"/>
</dbReference>
<organism evidence="5 6">
    <name type="scientific">Vogesella amnigena</name>
    <dbReference type="NCBI Taxonomy" id="1507449"/>
    <lineage>
        <taxon>Bacteria</taxon>
        <taxon>Pseudomonadati</taxon>
        <taxon>Pseudomonadota</taxon>
        <taxon>Betaproteobacteria</taxon>
        <taxon>Neisseriales</taxon>
        <taxon>Chromobacteriaceae</taxon>
        <taxon>Vogesella</taxon>
    </lineage>
</organism>
<evidence type="ECO:0000256" key="3">
    <source>
        <dbReference type="ARBA" id="ARBA00023163"/>
    </source>
</evidence>
<dbReference type="EMBL" id="JBHRYH010000005">
    <property type="protein sequence ID" value="MFC3625051.1"/>
    <property type="molecule type" value="Genomic_DNA"/>
</dbReference>
<dbReference type="PANTHER" id="PTHR30154:SF34">
    <property type="entry name" value="TRANSCRIPTIONAL REGULATOR AZLB"/>
    <property type="match status" value="1"/>
</dbReference>
<evidence type="ECO:0000313" key="6">
    <source>
        <dbReference type="Proteomes" id="UP001595636"/>
    </source>
</evidence>
<keyword evidence="2" id="KW-0238">DNA-binding</keyword>
<reference evidence="6" key="1">
    <citation type="journal article" date="2019" name="Int. J. Syst. Evol. Microbiol.">
        <title>The Global Catalogue of Microorganisms (GCM) 10K type strain sequencing project: providing services to taxonomists for standard genome sequencing and annotation.</title>
        <authorList>
            <consortium name="The Broad Institute Genomics Platform"/>
            <consortium name="The Broad Institute Genome Sequencing Center for Infectious Disease"/>
            <person name="Wu L."/>
            <person name="Ma J."/>
        </authorList>
    </citation>
    <scope>NUCLEOTIDE SEQUENCE [LARGE SCALE GENOMIC DNA]</scope>
    <source>
        <strain evidence="6">KCTC 42195</strain>
    </source>
</reference>
<dbReference type="CDD" id="cd00090">
    <property type="entry name" value="HTH_ARSR"/>
    <property type="match status" value="1"/>
</dbReference>
<proteinExistence type="predicted"/>
<dbReference type="Gene3D" id="1.10.10.10">
    <property type="entry name" value="Winged helix-like DNA-binding domain superfamily/Winged helix DNA-binding domain"/>
    <property type="match status" value="1"/>
</dbReference>
<feature type="domain" description="HTH asnC-type" evidence="4">
    <location>
        <begin position="3"/>
        <end position="65"/>
    </location>
</feature>
<keyword evidence="6" id="KW-1185">Reference proteome</keyword>
<dbReference type="SUPFAM" id="SSF46785">
    <property type="entry name" value="Winged helix' DNA-binding domain"/>
    <property type="match status" value="1"/>
</dbReference>
<dbReference type="InterPro" id="IPR036390">
    <property type="entry name" value="WH_DNA-bd_sf"/>
</dbReference>
<gene>
    <name evidence="5" type="ORF">ACFOKJ_02690</name>
</gene>
<dbReference type="RefSeq" id="WP_390276451.1">
    <property type="nucleotide sequence ID" value="NZ_JBHRYH010000005.1"/>
</dbReference>
<evidence type="ECO:0000256" key="1">
    <source>
        <dbReference type="ARBA" id="ARBA00023015"/>
    </source>
</evidence>
<dbReference type="InterPro" id="IPR011008">
    <property type="entry name" value="Dimeric_a/b-barrel"/>
</dbReference>
<evidence type="ECO:0000313" key="5">
    <source>
        <dbReference type="EMBL" id="MFC3625051.1"/>
    </source>
</evidence>
<name>A0ABV7TPU2_9NEIS</name>
<dbReference type="SMART" id="SM00344">
    <property type="entry name" value="HTH_ASNC"/>
    <property type="match status" value="1"/>
</dbReference>
<comment type="caution">
    <text evidence="5">The sequence shown here is derived from an EMBL/GenBank/DDBJ whole genome shotgun (WGS) entry which is preliminary data.</text>
</comment>
<evidence type="ECO:0000259" key="4">
    <source>
        <dbReference type="PROSITE" id="PS50956"/>
    </source>
</evidence>
<sequence length="151" mass="17292">MQLDRIDLLILDILRRDGRITYQALSEQVHLSPRPCQERVRKLERAGIIRGYHAAVSLPQPEGVVVMAQLALGDKLGRTAQQAFEDTMRNTPEVEDCWLVSGEFDYQLRVRCHDLAHFRELSGGWLDDKRFRISRIVSSPQLQQIKLGGRG</sequence>
<protein>
    <submittedName>
        <fullName evidence="5">Lrp/AsnC family transcriptional regulator</fullName>
    </submittedName>
</protein>
<keyword evidence="3" id="KW-0804">Transcription</keyword>
<dbReference type="PROSITE" id="PS50956">
    <property type="entry name" value="HTH_ASNC_2"/>
    <property type="match status" value="1"/>
</dbReference>
<dbReference type="Gene3D" id="3.30.70.920">
    <property type="match status" value="1"/>
</dbReference>
<evidence type="ECO:0000256" key="2">
    <source>
        <dbReference type="ARBA" id="ARBA00023125"/>
    </source>
</evidence>
<dbReference type="InterPro" id="IPR019887">
    <property type="entry name" value="Tscrpt_reg_AsnC/Lrp_C"/>
</dbReference>
<dbReference type="Pfam" id="PF13412">
    <property type="entry name" value="HTH_24"/>
    <property type="match status" value="1"/>
</dbReference>
<dbReference type="Proteomes" id="UP001595636">
    <property type="component" value="Unassembled WGS sequence"/>
</dbReference>
<dbReference type="PRINTS" id="PR00033">
    <property type="entry name" value="HTHASNC"/>
</dbReference>
<dbReference type="InterPro" id="IPR036388">
    <property type="entry name" value="WH-like_DNA-bd_sf"/>
</dbReference>
<accession>A0ABV7TPU2</accession>
<keyword evidence="1" id="KW-0805">Transcription regulation</keyword>
<dbReference type="PANTHER" id="PTHR30154">
    <property type="entry name" value="LEUCINE-RESPONSIVE REGULATORY PROTEIN"/>
    <property type="match status" value="1"/>
</dbReference>
<dbReference type="InterPro" id="IPR000485">
    <property type="entry name" value="AsnC-type_HTH_dom"/>
</dbReference>